<dbReference type="RefSeq" id="WP_131614917.1">
    <property type="nucleotide sequence ID" value="NZ_CP036532.1"/>
</dbReference>
<dbReference type="InterPro" id="IPR021457">
    <property type="entry name" value="DUF3108"/>
</dbReference>
<dbReference type="KEGG" id="rpod:E0E05_00560"/>
<gene>
    <name evidence="2" type="ORF">E0E05_00560</name>
</gene>
<dbReference type="Pfam" id="PF11306">
    <property type="entry name" value="DUF3108"/>
    <property type="match status" value="1"/>
</dbReference>
<dbReference type="GeneID" id="90765771"/>
<evidence type="ECO:0000313" key="2">
    <source>
        <dbReference type="EMBL" id="QBK29215.1"/>
    </source>
</evidence>
<accession>A0A4P6UWL8</accession>
<dbReference type="OrthoDB" id="7630100at2"/>
<dbReference type="EMBL" id="CP036532">
    <property type="protein sequence ID" value="QBK29215.1"/>
    <property type="molecule type" value="Genomic_DNA"/>
</dbReference>
<keyword evidence="3" id="KW-1185">Reference proteome</keyword>
<evidence type="ECO:0000313" key="3">
    <source>
        <dbReference type="Proteomes" id="UP000293719"/>
    </source>
</evidence>
<reference evidence="2 3" key="1">
    <citation type="journal article" date="2017" name="Int. J. Syst. Evol. Microbiol.">
        <title>Roseitalea porphyridii gen. nov., sp. nov., isolated from a red alga, and reclassification of Hoeflea suaedae Chung et al. 2013 as Pseudohoeflea suaedae gen. nov., comb. nov.</title>
        <authorList>
            <person name="Hyeon J.W."/>
            <person name="Jeong S.E."/>
            <person name="Baek K."/>
            <person name="Jeon C.O."/>
        </authorList>
    </citation>
    <scope>NUCLEOTIDE SEQUENCE [LARGE SCALE GENOMIC DNA]</scope>
    <source>
        <strain evidence="2 3">MA7-20</strain>
    </source>
</reference>
<dbReference type="AlphaFoldDB" id="A0A4P6UWL8"/>
<evidence type="ECO:0000256" key="1">
    <source>
        <dbReference type="SAM" id="MobiDB-lite"/>
    </source>
</evidence>
<organism evidence="2 3">
    <name type="scientific">Roseitalea porphyridii</name>
    <dbReference type="NCBI Taxonomy" id="1852022"/>
    <lineage>
        <taxon>Bacteria</taxon>
        <taxon>Pseudomonadati</taxon>
        <taxon>Pseudomonadota</taxon>
        <taxon>Alphaproteobacteria</taxon>
        <taxon>Hyphomicrobiales</taxon>
        <taxon>Ahrensiaceae</taxon>
        <taxon>Roseitalea</taxon>
    </lineage>
</organism>
<protein>
    <submittedName>
        <fullName evidence="2">DUF3108 domain-containing protein</fullName>
    </submittedName>
</protein>
<feature type="region of interest" description="Disordered" evidence="1">
    <location>
        <begin position="64"/>
        <end position="85"/>
    </location>
</feature>
<proteinExistence type="predicted"/>
<name>A0A4P6UWL8_9HYPH</name>
<dbReference type="Proteomes" id="UP000293719">
    <property type="component" value="Chromosome"/>
</dbReference>
<sequence length="349" mass="37735">MRATWRSPSSVFIGWIRRHKQALMPKSGTRTRQWTWRIAEKSPLYSVCRRARQWPFVHVSFSRPVASGPHKRPNRRLSGSTVSKAPGQDMRRTIIAASVAMVAASSLAPSANANSYRSDYVVSAFGLRLASTSFQSTITGNGYTINGTMQARGLARLFTTTKGAVTAAGSIGNGAVAPQSFDVRYTDDGKDKRTTIAFSGGRVASAENMPAVTRKDDWIAVPGAELSGVLDPIGAMLVPARSGGEVCGRTIRTFSGALRADLKLSYLRTIPFSATGFKGDAVTCTARFVPIAGFNRSKREINNMRDNGRIEISFAPVGQTGLYAPVKARIVYEGTTVNVTATRFEQLTN</sequence>